<feature type="domain" description="Methyltransferase type 11" evidence="1">
    <location>
        <begin position="121"/>
        <end position="219"/>
    </location>
</feature>
<proteinExistence type="predicted"/>
<evidence type="ECO:0000313" key="2">
    <source>
        <dbReference type="EMBL" id="KKT43541.1"/>
    </source>
</evidence>
<evidence type="ECO:0000313" key="3">
    <source>
        <dbReference type="Proteomes" id="UP000034051"/>
    </source>
</evidence>
<dbReference type="EMBL" id="LCHW01000001">
    <property type="protein sequence ID" value="KKT43541.1"/>
    <property type="molecule type" value="Genomic_DNA"/>
</dbReference>
<dbReference type="SUPFAM" id="SSF53335">
    <property type="entry name" value="S-adenosyl-L-methionine-dependent methyltransferases"/>
    <property type="match status" value="1"/>
</dbReference>
<dbReference type="Proteomes" id="UP000034051">
    <property type="component" value="Unassembled WGS sequence"/>
</dbReference>
<sequence length="352" mass="38959">MNAMKESPIVNDFVECPLCGGDIFFETHALSCTACKEEYALTEEGVLVLIPEKSNVEWAKEARENAAIINAFYRGRIKEGTGWWIGHKNPYVALLQRYNLLCGRSMAVDMLGRMYSGGTIVDLGGGEGYVDKMILDRFPDKNFQVVLQDMGFVILAHGKERSFQNVQGVDFVASDSLHSGFKAGIFDCAISTECIEHIRDLDLFFAEANRILKPGGRVFLTTPNKQGIAFWLGDRGVQYAKALVAGSFKKVEKVWKSPYGFSDGEEGYEKILSSNEVVEALKKGGFIIEQVIYNQFLGEVFFTIASKARLPLVLVHGAVSSAVALERMANYFIGPVGKFIGFNQVVIARKVT</sequence>
<dbReference type="InterPro" id="IPR029063">
    <property type="entry name" value="SAM-dependent_MTases_sf"/>
</dbReference>
<dbReference type="AlphaFoldDB" id="A0A0G1H817"/>
<dbReference type="InterPro" id="IPR013216">
    <property type="entry name" value="Methyltransf_11"/>
</dbReference>
<gene>
    <name evidence="2" type="ORF">UW32_C0001G0133</name>
</gene>
<comment type="caution">
    <text evidence="2">The sequence shown here is derived from an EMBL/GenBank/DDBJ whole genome shotgun (WGS) entry which is preliminary data.</text>
</comment>
<evidence type="ECO:0000259" key="1">
    <source>
        <dbReference type="Pfam" id="PF08241"/>
    </source>
</evidence>
<protein>
    <recommendedName>
        <fullName evidence="1">Methyltransferase type 11 domain-containing protein</fullName>
    </recommendedName>
</protein>
<dbReference type="GO" id="GO:0008757">
    <property type="term" value="F:S-adenosylmethionine-dependent methyltransferase activity"/>
    <property type="evidence" value="ECO:0007669"/>
    <property type="project" value="InterPro"/>
</dbReference>
<accession>A0A0G1H817</accession>
<name>A0A0G1H817_9BACT</name>
<dbReference type="Gene3D" id="3.40.50.150">
    <property type="entry name" value="Vaccinia Virus protein VP39"/>
    <property type="match status" value="1"/>
</dbReference>
<dbReference type="Pfam" id="PF08241">
    <property type="entry name" value="Methyltransf_11"/>
    <property type="match status" value="1"/>
</dbReference>
<reference evidence="2 3" key="1">
    <citation type="journal article" date="2015" name="Nature">
        <title>rRNA introns, odd ribosomes, and small enigmatic genomes across a large radiation of phyla.</title>
        <authorList>
            <person name="Brown C.T."/>
            <person name="Hug L.A."/>
            <person name="Thomas B.C."/>
            <person name="Sharon I."/>
            <person name="Castelle C.J."/>
            <person name="Singh A."/>
            <person name="Wilkins M.J."/>
            <person name="Williams K.H."/>
            <person name="Banfield J.F."/>
        </authorList>
    </citation>
    <scope>NUCLEOTIDE SEQUENCE [LARGE SCALE GENOMIC DNA]</scope>
</reference>
<organism evidence="2 3">
    <name type="scientific">Candidatus Wolfebacteria bacterium GW2011_GWE2_44_13</name>
    <dbReference type="NCBI Taxonomy" id="1619017"/>
    <lineage>
        <taxon>Bacteria</taxon>
        <taxon>Candidatus Wolfeibacteriota</taxon>
    </lineage>
</organism>
<dbReference type="CDD" id="cd02440">
    <property type="entry name" value="AdoMet_MTases"/>
    <property type="match status" value="1"/>
</dbReference>